<dbReference type="InterPro" id="IPR021233">
    <property type="entry name" value="DUF2783"/>
</dbReference>
<dbReference type="EMBL" id="JAOCZP010000001">
    <property type="protein sequence ID" value="MCT7374198.1"/>
    <property type="molecule type" value="Genomic_DNA"/>
</dbReference>
<organism evidence="1 2">
    <name type="scientific">Chelativorans salis</name>
    <dbReference type="NCBI Taxonomy" id="2978478"/>
    <lineage>
        <taxon>Bacteria</taxon>
        <taxon>Pseudomonadati</taxon>
        <taxon>Pseudomonadota</taxon>
        <taxon>Alphaproteobacteria</taxon>
        <taxon>Hyphomicrobiales</taxon>
        <taxon>Phyllobacteriaceae</taxon>
        <taxon>Chelativorans</taxon>
    </lineage>
</organism>
<evidence type="ECO:0000313" key="1">
    <source>
        <dbReference type="EMBL" id="MCT7374198.1"/>
    </source>
</evidence>
<evidence type="ECO:0000313" key="2">
    <source>
        <dbReference type="Proteomes" id="UP001320831"/>
    </source>
</evidence>
<protein>
    <submittedName>
        <fullName evidence="1">DUF2783 domain-containing protein</fullName>
    </submittedName>
</protein>
<gene>
    <name evidence="1" type="ORF">N5A92_04020</name>
</gene>
<dbReference type="Pfam" id="PF10932">
    <property type="entry name" value="DUF2783"/>
    <property type="match status" value="1"/>
</dbReference>
<sequence>MGDFADDRLGTAGDDFYEALLEAHKGLSFEKSAALNARLVLILANRIGDLETLSAALTAARGSKE</sequence>
<proteinExistence type="predicted"/>
<reference evidence="1 2" key="1">
    <citation type="submission" date="2022-09" db="EMBL/GenBank/DDBJ databases">
        <title>Chelativorans salina sp. nov., a novel slightly halophilic bacterium isolated from a saline lake sediment enrichment.</title>
        <authorList>
            <person name="Gao L."/>
            <person name="Fang B.-Z."/>
            <person name="Li W.-J."/>
        </authorList>
    </citation>
    <scope>NUCLEOTIDE SEQUENCE [LARGE SCALE GENOMIC DNA]</scope>
    <source>
        <strain evidence="1 2">EGI FJ00035</strain>
    </source>
</reference>
<keyword evidence="2" id="KW-1185">Reference proteome</keyword>
<dbReference type="Proteomes" id="UP001320831">
    <property type="component" value="Unassembled WGS sequence"/>
</dbReference>
<dbReference type="RefSeq" id="WP_260900568.1">
    <property type="nucleotide sequence ID" value="NZ_JAOCZP010000001.1"/>
</dbReference>
<comment type="caution">
    <text evidence="1">The sequence shown here is derived from an EMBL/GenBank/DDBJ whole genome shotgun (WGS) entry which is preliminary data.</text>
</comment>
<accession>A0ABT2LI83</accession>
<name>A0ABT2LI83_9HYPH</name>